<evidence type="ECO:0000256" key="2">
    <source>
        <dbReference type="ARBA" id="ARBA00022448"/>
    </source>
</evidence>
<keyword evidence="3" id="KW-1003">Cell membrane</keyword>
<evidence type="ECO:0000256" key="10">
    <source>
        <dbReference type="ARBA" id="ARBA00035686"/>
    </source>
</evidence>
<dbReference type="CDD" id="cd06579">
    <property type="entry name" value="TM_PBP1_transp_AraH_like"/>
    <property type="match status" value="1"/>
</dbReference>
<feature type="transmembrane region" description="Helical" evidence="12">
    <location>
        <begin position="71"/>
        <end position="92"/>
    </location>
</feature>
<evidence type="ECO:0000256" key="7">
    <source>
        <dbReference type="ARBA" id="ARBA00022989"/>
    </source>
</evidence>
<evidence type="ECO:0000256" key="6">
    <source>
        <dbReference type="ARBA" id="ARBA00022692"/>
    </source>
</evidence>
<dbReference type="PANTHER" id="PTHR32196">
    <property type="entry name" value="ABC TRANSPORTER PERMEASE PROTEIN YPHD-RELATED-RELATED"/>
    <property type="match status" value="1"/>
</dbReference>
<keyword evidence="8 12" id="KW-0472">Membrane</keyword>
<comment type="function">
    <text evidence="9">Part of the binding-protein-dependent transport system for D-xylose. Probably responsible for the translocation of the substrate across the membrane.</text>
</comment>
<organism evidence="13 14">
    <name type="scientific">Vannielia litorea</name>
    <dbReference type="NCBI Taxonomy" id="1217970"/>
    <lineage>
        <taxon>Bacteria</taxon>
        <taxon>Pseudomonadati</taxon>
        <taxon>Pseudomonadota</taxon>
        <taxon>Alphaproteobacteria</taxon>
        <taxon>Rhodobacterales</taxon>
        <taxon>Paracoccaceae</taxon>
        <taxon>Vannielia</taxon>
    </lineage>
</organism>
<keyword evidence="2" id="KW-0813">Transport</keyword>
<dbReference type="InterPro" id="IPR001851">
    <property type="entry name" value="ABC_transp_permease"/>
</dbReference>
<feature type="transmembrane region" description="Helical" evidence="12">
    <location>
        <begin position="161"/>
        <end position="180"/>
    </location>
</feature>
<evidence type="ECO:0000256" key="5">
    <source>
        <dbReference type="ARBA" id="ARBA00022597"/>
    </source>
</evidence>
<dbReference type="EMBL" id="FSRL01000001">
    <property type="protein sequence ID" value="SIO02221.1"/>
    <property type="molecule type" value="Genomic_DNA"/>
</dbReference>
<dbReference type="RefSeq" id="WP_084193000.1">
    <property type="nucleotide sequence ID" value="NZ_FSRL01000001.1"/>
</dbReference>
<comment type="subcellular location">
    <subcellularLocation>
        <location evidence="1">Cell membrane</location>
        <topology evidence="1">Multi-pass membrane protein</topology>
    </subcellularLocation>
</comment>
<protein>
    <recommendedName>
        <fullName evidence="10">Xylose transport system permease protein XylH</fullName>
    </recommendedName>
</protein>
<feature type="transmembrane region" description="Helical" evidence="12">
    <location>
        <begin position="376"/>
        <end position="401"/>
    </location>
</feature>
<evidence type="ECO:0000256" key="9">
    <source>
        <dbReference type="ARBA" id="ARBA00035611"/>
    </source>
</evidence>
<dbReference type="GO" id="GO:0005886">
    <property type="term" value="C:plasma membrane"/>
    <property type="evidence" value="ECO:0007669"/>
    <property type="project" value="UniProtKB-SubCell"/>
</dbReference>
<accession>A0A1N6G441</accession>
<dbReference type="STRING" id="1217970.SAMN05444002_2183"/>
<dbReference type="Pfam" id="PF02653">
    <property type="entry name" value="BPD_transp_2"/>
    <property type="match status" value="1"/>
</dbReference>
<evidence type="ECO:0000256" key="8">
    <source>
        <dbReference type="ARBA" id="ARBA00023136"/>
    </source>
</evidence>
<reference evidence="14" key="1">
    <citation type="submission" date="2016-11" db="EMBL/GenBank/DDBJ databases">
        <authorList>
            <person name="Varghese N."/>
            <person name="Submissions S."/>
        </authorList>
    </citation>
    <scope>NUCLEOTIDE SEQUENCE [LARGE SCALE GENOMIC DNA]</scope>
    <source>
        <strain evidence="14">DSM 29440</strain>
    </source>
</reference>
<dbReference type="GO" id="GO:0022857">
    <property type="term" value="F:transmembrane transporter activity"/>
    <property type="evidence" value="ECO:0007669"/>
    <property type="project" value="InterPro"/>
</dbReference>
<feature type="transmembrane region" description="Helical" evidence="12">
    <location>
        <begin position="413"/>
        <end position="437"/>
    </location>
</feature>
<evidence type="ECO:0000256" key="11">
    <source>
        <dbReference type="SAM" id="MobiDB-lite"/>
    </source>
</evidence>
<evidence type="ECO:0000313" key="14">
    <source>
        <dbReference type="Proteomes" id="UP000184932"/>
    </source>
</evidence>
<gene>
    <name evidence="13" type="ORF">SAMN05444002_2183</name>
</gene>
<sequence>MSSQTTDISAENDPANQPHHTSTGIRGFLDATELDTRLLGMVGALALIWVGFHLYGALVNGFGAFLTPRNLWNLSVQTSSIGIMACGMVLVIITRNIDLSVGSILGFCAITMGVLQVDVFASWLGLGHPLIWVLAAACGIALGALIGCFHGFLIAYGKIPAFIVTLGGLLVWRGAAFLVARGETISPVDSTFALLGGGPYGAIGATGSWIVGALACAAIVGLILWGRRQRRKFHSPLRPVWAEWFLGALGCGLVIGAVLLVNAYPWPRGIVNRYAEAEGITLPEGGLFISHGFAIPVLILVGVAIGMTILMTMTRFGRYVYAIGGNPEAAELAGINSRMMTVKIFGIMGGLAGLSAVVASARLNSATNSLGTLDELYVIASAVIGGTSLAGGVGTIYGAILGALVMQSLQTGMVLIGFDAAIQQVVVGSVLVLAVFLDILYRGKTK</sequence>
<evidence type="ECO:0000256" key="12">
    <source>
        <dbReference type="SAM" id="Phobius"/>
    </source>
</evidence>
<feature type="transmembrane region" description="Helical" evidence="12">
    <location>
        <begin position="286"/>
        <end position="310"/>
    </location>
</feature>
<proteinExistence type="predicted"/>
<feature type="transmembrane region" description="Helical" evidence="12">
    <location>
        <begin position="104"/>
        <end position="124"/>
    </location>
</feature>
<dbReference type="PANTHER" id="PTHR32196:SF32">
    <property type="entry name" value="XYLOSE TRANSPORT SYSTEM PERMEASE PROTEIN XYLH"/>
    <property type="match status" value="1"/>
</dbReference>
<dbReference type="Proteomes" id="UP000184932">
    <property type="component" value="Unassembled WGS sequence"/>
</dbReference>
<keyword evidence="5" id="KW-0762">Sugar transport</keyword>
<feature type="region of interest" description="Disordered" evidence="11">
    <location>
        <begin position="1"/>
        <end position="24"/>
    </location>
</feature>
<evidence type="ECO:0000256" key="3">
    <source>
        <dbReference type="ARBA" id="ARBA00022475"/>
    </source>
</evidence>
<feature type="transmembrane region" description="Helical" evidence="12">
    <location>
        <begin position="344"/>
        <end position="364"/>
    </location>
</feature>
<keyword evidence="7 12" id="KW-1133">Transmembrane helix</keyword>
<dbReference type="OrthoDB" id="192433at2"/>
<feature type="transmembrane region" description="Helical" evidence="12">
    <location>
        <begin position="130"/>
        <end position="154"/>
    </location>
</feature>
<evidence type="ECO:0000256" key="1">
    <source>
        <dbReference type="ARBA" id="ARBA00004651"/>
    </source>
</evidence>
<feature type="transmembrane region" description="Helical" evidence="12">
    <location>
        <begin position="244"/>
        <end position="266"/>
    </location>
</feature>
<feature type="transmembrane region" description="Helical" evidence="12">
    <location>
        <begin position="200"/>
        <end position="224"/>
    </location>
</feature>
<keyword evidence="6 12" id="KW-0812">Transmembrane</keyword>
<evidence type="ECO:0000313" key="13">
    <source>
        <dbReference type="EMBL" id="SIO02221.1"/>
    </source>
</evidence>
<keyword evidence="4" id="KW-0997">Cell inner membrane</keyword>
<dbReference type="AlphaFoldDB" id="A0A1N6G441"/>
<name>A0A1N6G441_9RHOB</name>
<feature type="transmembrane region" description="Helical" evidence="12">
    <location>
        <begin position="38"/>
        <end position="59"/>
    </location>
</feature>
<evidence type="ECO:0000256" key="4">
    <source>
        <dbReference type="ARBA" id="ARBA00022519"/>
    </source>
</evidence>
<keyword evidence="14" id="KW-1185">Reference proteome</keyword>